<name>A0ABQ2V892_9PSEU</name>
<sequence>MSDHADSDTSATYRQQGEQCIADAIDHLSYADETPTEPTELTHIGWAQVLTLRAIYFELRHGHDLAAQNAAAIAANTDALSEHSDGMDDLRKALLYEADMRGLRK</sequence>
<organism evidence="1 2">
    <name type="scientific">Lentzea flava</name>
    <dbReference type="NCBI Taxonomy" id="103732"/>
    <lineage>
        <taxon>Bacteria</taxon>
        <taxon>Bacillati</taxon>
        <taxon>Actinomycetota</taxon>
        <taxon>Actinomycetes</taxon>
        <taxon>Pseudonocardiales</taxon>
        <taxon>Pseudonocardiaceae</taxon>
        <taxon>Lentzea</taxon>
    </lineage>
</organism>
<protein>
    <recommendedName>
        <fullName evidence="3">Excreted virulence factor EspC, type VII ESX diderm</fullName>
    </recommendedName>
</protein>
<dbReference type="RefSeq" id="WP_189258693.1">
    <property type="nucleotide sequence ID" value="NZ_BMRE01000054.1"/>
</dbReference>
<dbReference type="EMBL" id="BMRE01000054">
    <property type="protein sequence ID" value="GGU73934.1"/>
    <property type="molecule type" value="Genomic_DNA"/>
</dbReference>
<comment type="caution">
    <text evidence="1">The sequence shown here is derived from an EMBL/GenBank/DDBJ whole genome shotgun (WGS) entry which is preliminary data.</text>
</comment>
<accession>A0ABQ2V892</accession>
<proteinExistence type="predicted"/>
<keyword evidence="2" id="KW-1185">Reference proteome</keyword>
<reference evidence="2" key="1">
    <citation type="journal article" date="2019" name="Int. J. Syst. Evol. Microbiol.">
        <title>The Global Catalogue of Microorganisms (GCM) 10K type strain sequencing project: providing services to taxonomists for standard genome sequencing and annotation.</title>
        <authorList>
            <consortium name="The Broad Institute Genomics Platform"/>
            <consortium name="The Broad Institute Genome Sequencing Center for Infectious Disease"/>
            <person name="Wu L."/>
            <person name="Ma J."/>
        </authorList>
    </citation>
    <scope>NUCLEOTIDE SEQUENCE [LARGE SCALE GENOMIC DNA]</scope>
    <source>
        <strain evidence="2">JCM 3296</strain>
    </source>
</reference>
<evidence type="ECO:0000313" key="1">
    <source>
        <dbReference type="EMBL" id="GGU73934.1"/>
    </source>
</evidence>
<evidence type="ECO:0008006" key="3">
    <source>
        <dbReference type="Google" id="ProtNLM"/>
    </source>
</evidence>
<dbReference type="Proteomes" id="UP000649573">
    <property type="component" value="Unassembled WGS sequence"/>
</dbReference>
<evidence type="ECO:0000313" key="2">
    <source>
        <dbReference type="Proteomes" id="UP000649573"/>
    </source>
</evidence>
<gene>
    <name evidence="1" type="ORF">GCM10010178_76730</name>
</gene>